<evidence type="ECO:0000256" key="2">
    <source>
        <dbReference type="ARBA" id="ARBA00023015"/>
    </source>
</evidence>
<dbReference type="GO" id="GO:0000976">
    <property type="term" value="F:transcription cis-regulatory region binding"/>
    <property type="evidence" value="ECO:0007669"/>
    <property type="project" value="TreeGrafter"/>
</dbReference>
<comment type="function">
    <text evidence="5">Transcriptional regulator of the ttuABCDE tartrate utilization operon.</text>
</comment>
<evidence type="ECO:0000313" key="10">
    <source>
        <dbReference type="Proteomes" id="UP000584824"/>
    </source>
</evidence>
<protein>
    <recommendedName>
        <fullName evidence="6">HTH-type transcriptional regulator TtuA</fullName>
    </recommendedName>
    <alternativeName>
        <fullName evidence="7">Tartrate utilization transcriptional regulator</fullName>
    </alternativeName>
</protein>
<accession>A0A7W6P0G7</accession>
<dbReference type="InterPro" id="IPR005119">
    <property type="entry name" value="LysR_subst-bd"/>
</dbReference>
<comment type="caution">
    <text evidence="9">The sequence shown here is derived from an EMBL/GenBank/DDBJ whole genome shotgun (WGS) entry which is preliminary data.</text>
</comment>
<dbReference type="Gene3D" id="3.40.190.290">
    <property type="match status" value="1"/>
</dbReference>
<dbReference type="PANTHER" id="PTHR30126:SF40">
    <property type="entry name" value="HTH-TYPE TRANSCRIPTIONAL REGULATOR GLTR"/>
    <property type="match status" value="1"/>
</dbReference>
<dbReference type="Proteomes" id="UP000584824">
    <property type="component" value="Unassembled WGS sequence"/>
</dbReference>
<evidence type="ECO:0000256" key="1">
    <source>
        <dbReference type="ARBA" id="ARBA00009437"/>
    </source>
</evidence>
<dbReference type="Gene3D" id="1.10.10.10">
    <property type="entry name" value="Winged helix-like DNA-binding domain superfamily/Winged helix DNA-binding domain"/>
    <property type="match status" value="1"/>
</dbReference>
<name>A0A7W6P0G7_9HYPH</name>
<sequence length="300" mass="32538">MDHASLCVFRAVAREQSVTRAAALLGRAPSNVTTRIQQIEAELEVPLFQRDTRRMLLTPEGETFLDYVERILNLADEALQMVNPRTPAGVLRIGSMEATAATRLPVPLAQFNAAWPQVTIDLTIGPSRSLVDAVLARRIDCALVAITGNHEWLAPGEVDLVPLFHEELVLLLPPGHPRVEHPRDVRPQALAAFAPGCTYRMLAEDWISGQGEPAGRFRIHEVRSYHAMVACTAAGSCFSILPRRVLALMPDAACFTVKPLTTATTSLATRPGYGTPAFQAFRTILETFADADGGSSAHAG</sequence>
<dbReference type="InterPro" id="IPR036388">
    <property type="entry name" value="WH-like_DNA-bd_sf"/>
</dbReference>
<keyword evidence="3 9" id="KW-0238">DNA-binding</keyword>
<dbReference type="RefSeq" id="WP_183791648.1">
    <property type="nucleotide sequence ID" value="NZ_JACIDU010000006.1"/>
</dbReference>
<keyword evidence="4" id="KW-0804">Transcription</keyword>
<dbReference type="Pfam" id="PF03466">
    <property type="entry name" value="LysR_substrate"/>
    <property type="match status" value="1"/>
</dbReference>
<dbReference type="SUPFAM" id="SSF46785">
    <property type="entry name" value="Winged helix' DNA-binding domain"/>
    <property type="match status" value="1"/>
</dbReference>
<keyword evidence="10" id="KW-1185">Reference proteome</keyword>
<dbReference type="PANTHER" id="PTHR30126">
    <property type="entry name" value="HTH-TYPE TRANSCRIPTIONAL REGULATOR"/>
    <property type="match status" value="1"/>
</dbReference>
<dbReference type="AlphaFoldDB" id="A0A7W6P0G7"/>
<dbReference type="EMBL" id="JACIDU010000006">
    <property type="protein sequence ID" value="MBB4103279.1"/>
    <property type="molecule type" value="Genomic_DNA"/>
</dbReference>
<feature type="domain" description="HTH lysR-type" evidence="8">
    <location>
        <begin position="1"/>
        <end position="58"/>
    </location>
</feature>
<evidence type="ECO:0000256" key="5">
    <source>
        <dbReference type="ARBA" id="ARBA00054626"/>
    </source>
</evidence>
<organism evidence="9 10">
    <name type="scientific">Allorhizobium borbori</name>
    <dbReference type="NCBI Taxonomy" id="485907"/>
    <lineage>
        <taxon>Bacteria</taxon>
        <taxon>Pseudomonadati</taxon>
        <taxon>Pseudomonadota</taxon>
        <taxon>Alphaproteobacteria</taxon>
        <taxon>Hyphomicrobiales</taxon>
        <taxon>Rhizobiaceae</taxon>
        <taxon>Rhizobium/Agrobacterium group</taxon>
        <taxon>Allorhizobium</taxon>
    </lineage>
</organism>
<reference evidence="9 10" key="1">
    <citation type="submission" date="2020-08" db="EMBL/GenBank/DDBJ databases">
        <title>Genomic Encyclopedia of Type Strains, Phase IV (KMG-IV): sequencing the most valuable type-strain genomes for metagenomic binning, comparative biology and taxonomic classification.</title>
        <authorList>
            <person name="Goeker M."/>
        </authorList>
    </citation>
    <scope>NUCLEOTIDE SEQUENCE [LARGE SCALE GENOMIC DNA]</scope>
    <source>
        <strain evidence="9 10">DSM 26385</strain>
    </source>
</reference>
<evidence type="ECO:0000259" key="8">
    <source>
        <dbReference type="PROSITE" id="PS50931"/>
    </source>
</evidence>
<comment type="similarity">
    <text evidence="1">Belongs to the LysR transcriptional regulatory family.</text>
</comment>
<dbReference type="InterPro" id="IPR000847">
    <property type="entry name" value="LysR_HTH_N"/>
</dbReference>
<evidence type="ECO:0000256" key="3">
    <source>
        <dbReference type="ARBA" id="ARBA00023125"/>
    </source>
</evidence>
<dbReference type="SUPFAM" id="SSF53850">
    <property type="entry name" value="Periplasmic binding protein-like II"/>
    <property type="match status" value="1"/>
</dbReference>
<dbReference type="PROSITE" id="PS50931">
    <property type="entry name" value="HTH_LYSR"/>
    <property type="match status" value="1"/>
</dbReference>
<evidence type="ECO:0000256" key="4">
    <source>
        <dbReference type="ARBA" id="ARBA00023163"/>
    </source>
</evidence>
<dbReference type="GO" id="GO:0003700">
    <property type="term" value="F:DNA-binding transcription factor activity"/>
    <property type="evidence" value="ECO:0007669"/>
    <property type="project" value="InterPro"/>
</dbReference>
<gene>
    <name evidence="9" type="ORF">GGQ66_001836</name>
</gene>
<proteinExistence type="inferred from homology"/>
<dbReference type="Pfam" id="PF00126">
    <property type="entry name" value="HTH_1"/>
    <property type="match status" value="1"/>
</dbReference>
<evidence type="ECO:0000256" key="6">
    <source>
        <dbReference type="ARBA" id="ARBA00067332"/>
    </source>
</evidence>
<dbReference type="InterPro" id="IPR036390">
    <property type="entry name" value="WH_DNA-bd_sf"/>
</dbReference>
<keyword evidence="2" id="KW-0805">Transcription regulation</keyword>
<evidence type="ECO:0000256" key="7">
    <source>
        <dbReference type="ARBA" id="ARBA00083243"/>
    </source>
</evidence>
<evidence type="ECO:0000313" key="9">
    <source>
        <dbReference type="EMBL" id="MBB4103279.1"/>
    </source>
</evidence>
<dbReference type="FunFam" id="1.10.10.10:FF:000001">
    <property type="entry name" value="LysR family transcriptional regulator"/>
    <property type="match status" value="1"/>
</dbReference>